<evidence type="ECO:0000256" key="1">
    <source>
        <dbReference type="ARBA" id="ARBA00004651"/>
    </source>
</evidence>
<feature type="region of interest" description="Disordered" evidence="7">
    <location>
        <begin position="414"/>
        <end position="435"/>
    </location>
</feature>
<comment type="caution">
    <text evidence="9">The sequence shown here is derived from an EMBL/GenBank/DDBJ whole genome shotgun (WGS) entry which is preliminary data.</text>
</comment>
<feature type="transmembrane region" description="Helical" evidence="8">
    <location>
        <begin position="21"/>
        <end position="40"/>
    </location>
</feature>
<feature type="transmembrane region" description="Helical" evidence="8">
    <location>
        <begin position="81"/>
        <end position="104"/>
    </location>
</feature>
<dbReference type="SUPFAM" id="SSF103473">
    <property type="entry name" value="MFS general substrate transporter"/>
    <property type="match status" value="1"/>
</dbReference>
<protein>
    <submittedName>
        <fullName evidence="9">MFS family permease</fullName>
    </submittedName>
</protein>
<dbReference type="Proteomes" id="UP000540506">
    <property type="component" value="Unassembled WGS sequence"/>
</dbReference>
<dbReference type="PANTHER" id="PTHR23517:SF2">
    <property type="entry name" value="MULTIDRUG RESISTANCE PROTEIN MDTH"/>
    <property type="match status" value="1"/>
</dbReference>
<keyword evidence="4 8" id="KW-0812">Transmembrane</keyword>
<feature type="transmembrane region" description="Helical" evidence="8">
    <location>
        <begin position="144"/>
        <end position="162"/>
    </location>
</feature>
<feature type="transmembrane region" description="Helical" evidence="8">
    <location>
        <begin position="46"/>
        <end position="69"/>
    </location>
</feature>
<gene>
    <name evidence="9" type="ORF">FHR34_006744</name>
</gene>
<keyword evidence="10" id="KW-1185">Reference proteome</keyword>
<dbReference type="EMBL" id="JACHJV010000002">
    <property type="protein sequence ID" value="MBB4927649.1"/>
    <property type="molecule type" value="Genomic_DNA"/>
</dbReference>
<evidence type="ECO:0000256" key="7">
    <source>
        <dbReference type="SAM" id="MobiDB-lite"/>
    </source>
</evidence>
<proteinExistence type="predicted"/>
<keyword evidence="6 8" id="KW-0472">Membrane</keyword>
<evidence type="ECO:0000256" key="5">
    <source>
        <dbReference type="ARBA" id="ARBA00022989"/>
    </source>
</evidence>
<dbReference type="Gene3D" id="1.20.1250.20">
    <property type="entry name" value="MFS general substrate transporter like domains"/>
    <property type="match status" value="1"/>
</dbReference>
<sequence length="435" mass="44642">MGKQWLGLPRTRGAGPLLAAALVDSLGSGLFLPYAVLYFLDTTRVPLAAIGLALSAAAALALPCSALFGPLVDGLGARRSVALANAAQAAGFLGYLVAGSWWQIVAFGVLVNAGQNLFWTANGVLVTLVCAPDDRVRWFSLLRVVRNLGTGVGALLASLLAAGTGSLAGRGVVAANAGSFLLAAAVLARWHPRSATPADPPSTPADPASTARERQRVGYREVLADRRFAALNAATLLFALCLLGLPLILAVYVTRTLGQPAWVAGLLLAANTALIVALQAPVTEALRHHRSARQLQAVAGLFAASFALLWAAAAAQAGSTGWVALCLVAGMSCYTMAEIISSPVLTDLVAVLAPTGLRGRYFALSQLHWSLAGVLAPSLFSWLLNAGTACLWGVLLIVSCGAFLLAPAIDRTPGGPTGPPDFAPAPAEPEPANGE</sequence>
<accession>A0A7W7R986</accession>
<reference evidence="9 10" key="1">
    <citation type="submission" date="2020-08" db="EMBL/GenBank/DDBJ databases">
        <title>Sequencing the genomes of 1000 actinobacteria strains.</title>
        <authorList>
            <person name="Klenk H.-P."/>
        </authorList>
    </citation>
    <scope>NUCLEOTIDE SEQUENCE [LARGE SCALE GENOMIC DNA]</scope>
    <source>
        <strain evidence="9 10">DSM 41654</strain>
    </source>
</reference>
<comment type="subcellular location">
    <subcellularLocation>
        <location evidence="1">Cell membrane</location>
        <topology evidence="1">Multi-pass membrane protein</topology>
    </subcellularLocation>
</comment>
<dbReference type="GO" id="GO:0005886">
    <property type="term" value="C:plasma membrane"/>
    <property type="evidence" value="ECO:0007669"/>
    <property type="project" value="UniProtKB-SubCell"/>
</dbReference>
<dbReference type="InterPro" id="IPR050171">
    <property type="entry name" value="MFS_Transporters"/>
</dbReference>
<dbReference type="GO" id="GO:0022857">
    <property type="term" value="F:transmembrane transporter activity"/>
    <property type="evidence" value="ECO:0007669"/>
    <property type="project" value="InterPro"/>
</dbReference>
<dbReference type="InterPro" id="IPR011701">
    <property type="entry name" value="MFS"/>
</dbReference>
<evidence type="ECO:0000256" key="6">
    <source>
        <dbReference type="ARBA" id="ARBA00023136"/>
    </source>
</evidence>
<feature type="transmembrane region" description="Helical" evidence="8">
    <location>
        <begin position="260"/>
        <end position="283"/>
    </location>
</feature>
<feature type="transmembrane region" description="Helical" evidence="8">
    <location>
        <begin position="361"/>
        <end position="380"/>
    </location>
</feature>
<feature type="transmembrane region" description="Helical" evidence="8">
    <location>
        <begin position="386"/>
        <end position="406"/>
    </location>
</feature>
<evidence type="ECO:0000256" key="4">
    <source>
        <dbReference type="ARBA" id="ARBA00022692"/>
    </source>
</evidence>
<keyword evidence="2" id="KW-0813">Transport</keyword>
<feature type="transmembrane region" description="Helical" evidence="8">
    <location>
        <begin position="168"/>
        <end position="188"/>
    </location>
</feature>
<feature type="compositionally biased region" description="Pro residues" evidence="7">
    <location>
        <begin position="416"/>
        <end position="429"/>
    </location>
</feature>
<feature type="transmembrane region" description="Helical" evidence="8">
    <location>
        <begin position="295"/>
        <end position="315"/>
    </location>
</feature>
<evidence type="ECO:0000256" key="8">
    <source>
        <dbReference type="SAM" id="Phobius"/>
    </source>
</evidence>
<evidence type="ECO:0000313" key="10">
    <source>
        <dbReference type="Proteomes" id="UP000540506"/>
    </source>
</evidence>
<feature type="transmembrane region" description="Helical" evidence="8">
    <location>
        <begin position="229"/>
        <end position="254"/>
    </location>
</feature>
<keyword evidence="3" id="KW-1003">Cell membrane</keyword>
<feature type="region of interest" description="Disordered" evidence="7">
    <location>
        <begin position="193"/>
        <end position="213"/>
    </location>
</feature>
<dbReference type="RefSeq" id="WP_184944202.1">
    <property type="nucleotide sequence ID" value="NZ_JACHJV010000002.1"/>
</dbReference>
<dbReference type="PANTHER" id="PTHR23517">
    <property type="entry name" value="RESISTANCE PROTEIN MDTM, PUTATIVE-RELATED-RELATED"/>
    <property type="match status" value="1"/>
</dbReference>
<evidence type="ECO:0000313" key="9">
    <source>
        <dbReference type="EMBL" id="MBB4927649.1"/>
    </source>
</evidence>
<dbReference type="AlphaFoldDB" id="A0A7W7R986"/>
<evidence type="ECO:0000256" key="2">
    <source>
        <dbReference type="ARBA" id="ARBA00022448"/>
    </source>
</evidence>
<keyword evidence="5 8" id="KW-1133">Transmembrane helix</keyword>
<name>A0A7W7R986_KITKI</name>
<dbReference type="InterPro" id="IPR036259">
    <property type="entry name" value="MFS_trans_sf"/>
</dbReference>
<evidence type="ECO:0000256" key="3">
    <source>
        <dbReference type="ARBA" id="ARBA00022475"/>
    </source>
</evidence>
<dbReference type="Pfam" id="PF07690">
    <property type="entry name" value="MFS_1"/>
    <property type="match status" value="1"/>
</dbReference>
<organism evidence="9 10">
    <name type="scientific">Kitasatospora kifunensis</name>
    <name type="common">Streptomyces kifunensis</name>
    <dbReference type="NCBI Taxonomy" id="58351"/>
    <lineage>
        <taxon>Bacteria</taxon>
        <taxon>Bacillati</taxon>
        <taxon>Actinomycetota</taxon>
        <taxon>Actinomycetes</taxon>
        <taxon>Kitasatosporales</taxon>
        <taxon>Streptomycetaceae</taxon>
        <taxon>Kitasatospora</taxon>
    </lineage>
</organism>